<evidence type="ECO:0000313" key="2">
    <source>
        <dbReference type="Proteomes" id="UP001187192"/>
    </source>
</evidence>
<dbReference type="AlphaFoldDB" id="A0AA87ZZH5"/>
<evidence type="ECO:0000313" key="1">
    <source>
        <dbReference type="EMBL" id="GMN31776.1"/>
    </source>
</evidence>
<keyword evidence="2" id="KW-1185">Reference proteome</keyword>
<gene>
    <name evidence="1" type="ORF">TIFTF001_003408</name>
</gene>
<protein>
    <submittedName>
        <fullName evidence="1">Uncharacterized protein</fullName>
    </submittedName>
</protein>
<dbReference type="Proteomes" id="UP001187192">
    <property type="component" value="Unassembled WGS sequence"/>
</dbReference>
<comment type="caution">
    <text evidence="1">The sequence shown here is derived from an EMBL/GenBank/DDBJ whole genome shotgun (WGS) entry which is preliminary data.</text>
</comment>
<accession>A0AA87ZZH5</accession>
<proteinExistence type="predicted"/>
<name>A0AA87ZZH5_FICCA</name>
<sequence>MVFKKPTPRLQLFTRDDPEDLDLVGTREISLATPTTTQGCPKEAFDQDPFSRLRCCPGGF</sequence>
<reference evidence="1" key="1">
    <citation type="submission" date="2023-07" db="EMBL/GenBank/DDBJ databases">
        <title>draft genome sequence of fig (Ficus carica).</title>
        <authorList>
            <person name="Takahashi T."/>
            <person name="Nishimura K."/>
        </authorList>
    </citation>
    <scope>NUCLEOTIDE SEQUENCE</scope>
</reference>
<dbReference type="EMBL" id="BTGU01000003">
    <property type="protein sequence ID" value="GMN31776.1"/>
    <property type="molecule type" value="Genomic_DNA"/>
</dbReference>
<organism evidence="1 2">
    <name type="scientific">Ficus carica</name>
    <name type="common">Common fig</name>
    <dbReference type="NCBI Taxonomy" id="3494"/>
    <lineage>
        <taxon>Eukaryota</taxon>
        <taxon>Viridiplantae</taxon>
        <taxon>Streptophyta</taxon>
        <taxon>Embryophyta</taxon>
        <taxon>Tracheophyta</taxon>
        <taxon>Spermatophyta</taxon>
        <taxon>Magnoliopsida</taxon>
        <taxon>eudicotyledons</taxon>
        <taxon>Gunneridae</taxon>
        <taxon>Pentapetalae</taxon>
        <taxon>rosids</taxon>
        <taxon>fabids</taxon>
        <taxon>Rosales</taxon>
        <taxon>Moraceae</taxon>
        <taxon>Ficeae</taxon>
        <taxon>Ficus</taxon>
    </lineage>
</organism>